<dbReference type="InterPro" id="IPR050295">
    <property type="entry name" value="Plant_2OG-oxidoreductases"/>
</dbReference>
<evidence type="ECO:0000313" key="6">
    <source>
        <dbReference type="EMBL" id="EAS30126.2"/>
    </source>
</evidence>
<proteinExistence type="inferred from homology"/>
<dbReference type="OMA" id="ENSPHFL"/>
<dbReference type="GO" id="GO:0016491">
    <property type="term" value="F:oxidoreductase activity"/>
    <property type="evidence" value="ECO:0007669"/>
    <property type="project" value="UniProtKB-KW"/>
</dbReference>
<protein>
    <submittedName>
        <fullName evidence="6">Oxidoreductase</fullName>
    </submittedName>
</protein>
<dbReference type="Gene3D" id="2.60.120.330">
    <property type="entry name" value="B-lactam Antibiotic, Isopenicillin N Synthase, Chain"/>
    <property type="match status" value="1"/>
</dbReference>
<dbReference type="InterPro" id="IPR005123">
    <property type="entry name" value="Oxoglu/Fe-dep_dioxygenase_dom"/>
</dbReference>
<name>A0A0E1RWB5_COCIM</name>
<dbReference type="PROSITE" id="PS51471">
    <property type="entry name" value="FE2OG_OXY"/>
    <property type="match status" value="1"/>
</dbReference>
<dbReference type="InParanoid" id="A0A0E1RWB5"/>
<comment type="similarity">
    <text evidence="1 4">Belongs to the iron/ascorbate-dependent oxidoreductase family.</text>
</comment>
<dbReference type="AlphaFoldDB" id="A0A0E1RWB5"/>
<keyword evidence="7" id="KW-1185">Reference proteome</keyword>
<dbReference type="RefSeq" id="XP_001241709.2">
    <property type="nucleotide sequence ID" value="XM_001241708.2"/>
</dbReference>
<dbReference type="OrthoDB" id="627829at2759"/>
<evidence type="ECO:0000313" key="7">
    <source>
        <dbReference type="Proteomes" id="UP000001261"/>
    </source>
</evidence>
<evidence type="ECO:0000256" key="3">
    <source>
        <dbReference type="ARBA" id="ARBA00023004"/>
    </source>
</evidence>
<accession>A0A0E1RWB5</accession>
<dbReference type="Proteomes" id="UP000001261">
    <property type="component" value="Unassembled WGS sequence"/>
</dbReference>
<evidence type="ECO:0000256" key="1">
    <source>
        <dbReference type="ARBA" id="ARBA00008056"/>
    </source>
</evidence>
<evidence type="ECO:0000256" key="2">
    <source>
        <dbReference type="ARBA" id="ARBA00022723"/>
    </source>
</evidence>
<dbReference type="PANTHER" id="PTHR47991">
    <property type="entry name" value="OXOGLUTARATE/IRON-DEPENDENT DIOXYGENASE"/>
    <property type="match status" value="1"/>
</dbReference>
<dbReference type="InterPro" id="IPR027443">
    <property type="entry name" value="IPNS-like_sf"/>
</dbReference>
<dbReference type="Pfam" id="PF14226">
    <property type="entry name" value="DIOX_N"/>
    <property type="match status" value="1"/>
</dbReference>
<dbReference type="EMBL" id="GG704913">
    <property type="protein sequence ID" value="EAS30126.2"/>
    <property type="molecule type" value="Genomic_DNA"/>
</dbReference>
<dbReference type="KEGG" id="cim:CIMG_08872"/>
<sequence length="358" mass="39950">MGSTHAFTEIPLIDLSLAKDPLTRPVLFEQLRYALISVGFLYISNHGVPEKVINDLVNVLPELFDLPESAKEEIALRNSPHFLGYSSVGSETTGGKADKREQAEFATELLAVESKDAPLYERLRGPNQWPPQLPPLRPAVTSYIQELTALGERFLRLVAEALSLPQETFFHFLSDQHRLKLVHYPGASNSPSSGTITQGVGPHKDSSGWWTFLLQASPPEIKGLQALNKNGDWIDVPVIPGTFVVNIGQAFEVVTNGVCKATTHRVLMSGYKDRYSVPFFQGVRRNLTKTEAVETLKEHFSRFAAGGESVEAKDIDSTFLRGKYDTWGESQLRTKIRSHRDVGKKFYGDVFDKYVNDD</sequence>
<dbReference type="InterPro" id="IPR026992">
    <property type="entry name" value="DIOX_N"/>
</dbReference>
<dbReference type="SUPFAM" id="SSF51197">
    <property type="entry name" value="Clavaminate synthase-like"/>
    <property type="match status" value="1"/>
</dbReference>
<dbReference type="InterPro" id="IPR044861">
    <property type="entry name" value="IPNS-like_FE2OG_OXY"/>
</dbReference>
<keyword evidence="2 4" id="KW-0479">Metal-binding</keyword>
<reference evidence="7" key="1">
    <citation type="journal article" date="2009" name="Genome Res.">
        <title>Comparative genomic analyses of the human fungal pathogens Coccidioides and their relatives.</title>
        <authorList>
            <person name="Sharpton T.J."/>
            <person name="Stajich J.E."/>
            <person name="Rounsley S.D."/>
            <person name="Gardner M.J."/>
            <person name="Wortman J.R."/>
            <person name="Jordar V.S."/>
            <person name="Maiti R."/>
            <person name="Kodira C.D."/>
            <person name="Neafsey D.E."/>
            <person name="Zeng Q."/>
            <person name="Hung C.-Y."/>
            <person name="McMahan C."/>
            <person name="Muszewska A."/>
            <person name="Grynberg M."/>
            <person name="Mandel M.A."/>
            <person name="Kellner E.M."/>
            <person name="Barker B.M."/>
            <person name="Galgiani J.N."/>
            <person name="Orbach M.J."/>
            <person name="Kirkland T.N."/>
            <person name="Cole G.T."/>
            <person name="Henn M.R."/>
            <person name="Birren B.W."/>
            <person name="Taylor J.W."/>
        </authorList>
    </citation>
    <scope>NUCLEOTIDE SEQUENCE [LARGE SCALE GENOMIC DNA]</scope>
    <source>
        <strain evidence="7">RS</strain>
    </source>
</reference>
<reference evidence="7" key="2">
    <citation type="journal article" date="2010" name="Genome Res.">
        <title>Population genomic sequencing of Coccidioides fungi reveals recent hybridization and transposon control.</title>
        <authorList>
            <person name="Neafsey D.E."/>
            <person name="Barker B.M."/>
            <person name="Sharpton T.J."/>
            <person name="Stajich J.E."/>
            <person name="Park D.J."/>
            <person name="Whiston E."/>
            <person name="Hung C.-Y."/>
            <person name="McMahan C."/>
            <person name="White J."/>
            <person name="Sykes S."/>
            <person name="Heiman D."/>
            <person name="Young S."/>
            <person name="Zeng Q."/>
            <person name="Abouelleil A."/>
            <person name="Aftuck L."/>
            <person name="Bessette D."/>
            <person name="Brown A."/>
            <person name="FitzGerald M."/>
            <person name="Lui A."/>
            <person name="Macdonald J.P."/>
            <person name="Priest M."/>
            <person name="Orbach M.J."/>
            <person name="Galgiani J.N."/>
            <person name="Kirkland T.N."/>
            <person name="Cole G.T."/>
            <person name="Birren B.W."/>
            <person name="Henn M.R."/>
            <person name="Taylor J.W."/>
            <person name="Rounsley S.D."/>
        </authorList>
    </citation>
    <scope>GENOME REANNOTATION</scope>
    <source>
        <strain evidence="7">RS</strain>
    </source>
</reference>
<dbReference type="Pfam" id="PF03171">
    <property type="entry name" value="2OG-FeII_Oxy"/>
    <property type="match status" value="1"/>
</dbReference>
<dbReference type="GeneID" id="4559430"/>
<keyword evidence="3 4" id="KW-0408">Iron</keyword>
<evidence type="ECO:0000259" key="5">
    <source>
        <dbReference type="PROSITE" id="PS51471"/>
    </source>
</evidence>
<feature type="domain" description="Fe2OG dioxygenase" evidence="5">
    <location>
        <begin position="175"/>
        <end position="283"/>
    </location>
</feature>
<dbReference type="PRINTS" id="PR00682">
    <property type="entry name" value="IPNSYNTHASE"/>
</dbReference>
<dbReference type="GO" id="GO:0046872">
    <property type="term" value="F:metal ion binding"/>
    <property type="evidence" value="ECO:0007669"/>
    <property type="project" value="UniProtKB-KW"/>
</dbReference>
<organism evidence="6 7">
    <name type="scientific">Coccidioides immitis (strain RS)</name>
    <name type="common">Valley fever fungus</name>
    <dbReference type="NCBI Taxonomy" id="246410"/>
    <lineage>
        <taxon>Eukaryota</taxon>
        <taxon>Fungi</taxon>
        <taxon>Dikarya</taxon>
        <taxon>Ascomycota</taxon>
        <taxon>Pezizomycotina</taxon>
        <taxon>Eurotiomycetes</taxon>
        <taxon>Eurotiomycetidae</taxon>
        <taxon>Onygenales</taxon>
        <taxon>Onygenaceae</taxon>
        <taxon>Coccidioides</taxon>
    </lineage>
</organism>
<dbReference type="VEuPathDB" id="FungiDB:CIMG_08872"/>
<keyword evidence="4" id="KW-0560">Oxidoreductase</keyword>
<dbReference type="GO" id="GO:0044283">
    <property type="term" value="P:small molecule biosynthetic process"/>
    <property type="evidence" value="ECO:0007669"/>
    <property type="project" value="UniProtKB-ARBA"/>
</dbReference>
<evidence type="ECO:0000256" key="4">
    <source>
        <dbReference type="RuleBase" id="RU003682"/>
    </source>
</evidence>
<gene>
    <name evidence="6" type="ORF">CIMG_08872</name>
</gene>